<name>A0ABW5BE52_9BACT</name>
<evidence type="ECO:0000256" key="1">
    <source>
        <dbReference type="ARBA" id="ARBA00000971"/>
    </source>
</evidence>
<dbReference type="Pfam" id="PF00254">
    <property type="entry name" value="FKBP_C"/>
    <property type="match status" value="1"/>
</dbReference>
<feature type="domain" description="PPIase FKBP-type" evidence="7">
    <location>
        <begin position="84"/>
        <end position="184"/>
    </location>
</feature>
<dbReference type="InterPro" id="IPR046357">
    <property type="entry name" value="PPIase_dom_sf"/>
</dbReference>
<gene>
    <name evidence="8" type="ORF">ACFSKV_19615</name>
</gene>
<dbReference type="EMBL" id="JBHUIV010000034">
    <property type="protein sequence ID" value="MFD2203794.1"/>
    <property type="molecule type" value="Genomic_DNA"/>
</dbReference>
<dbReference type="PROSITE" id="PS50059">
    <property type="entry name" value="FKBP_PPIASE"/>
    <property type="match status" value="1"/>
</dbReference>
<comment type="catalytic activity">
    <reaction evidence="1 5 6">
        <text>[protein]-peptidylproline (omega=180) = [protein]-peptidylproline (omega=0)</text>
        <dbReference type="Rhea" id="RHEA:16237"/>
        <dbReference type="Rhea" id="RHEA-COMP:10747"/>
        <dbReference type="Rhea" id="RHEA-COMP:10748"/>
        <dbReference type="ChEBI" id="CHEBI:83833"/>
        <dbReference type="ChEBI" id="CHEBI:83834"/>
        <dbReference type="EC" id="5.2.1.8"/>
    </reaction>
</comment>
<reference evidence="9" key="1">
    <citation type="journal article" date="2019" name="Int. J. Syst. Evol. Microbiol.">
        <title>The Global Catalogue of Microorganisms (GCM) 10K type strain sequencing project: providing services to taxonomists for standard genome sequencing and annotation.</title>
        <authorList>
            <consortium name="The Broad Institute Genomics Platform"/>
            <consortium name="The Broad Institute Genome Sequencing Center for Infectious Disease"/>
            <person name="Wu L."/>
            <person name="Ma J."/>
        </authorList>
    </citation>
    <scope>NUCLEOTIDE SEQUENCE [LARGE SCALE GENOMIC DNA]</scope>
    <source>
        <strain evidence="9">KCTC 19812</strain>
    </source>
</reference>
<evidence type="ECO:0000256" key="4">
    <source>
        <dbReference type="ARBA" id="ARBA00023235"/>
    </source>
</evidence>
<evidence type="ECO:0000259" key="7">
    <source>
        <dbReference type="PROSITE" id="PS50059"/>
    </source>
</evidence>
<keyword evidence="4 5" id="KW-0413">Isomerase</keyword>
<evidence type="ECO:0000313" key="9">
    <source>
        <dbReference type="Proteomes" id="UP001597414"/>
    </source>
</evidence>
<evidence type="ECO:0000256" key="5">
    <source>
        <dbReference type="PROSITE-ProRule" id="PRU00277"/>
    </source>
</evidence>
<dbReference type="PANTHER" id="PTHR43811:SF23">
    <property type="entry name" value="FKBP-TYPE 22 KDA PEPTIDYL-PROLYL CIS-TRANS ISOMERASE"/>
    <property type="match status" value="1"/>
</dbReference>
<dbReference type="RefSeq" id="WP_380806799.1">
    <property type="nucleotide sequence ID" value="NZ_JBHUIV010000034.1"/>
</dbReference>
<dbReference type="GO" id="GO:0003755">
    <property type="term" value="F:peptidyl-prolyl cis-trans isomerase activity"/>
    <property type="evidence" value="ECO:0007669"/>
    <property type="project" value="UniProtKB-EC"/>
</dbReference>
<dbReference type="PANTHER" id="PTHR43811">
    <property type="entry name" value="FKBP-TYPE PEPTIDYL-PROLYL CIS-TRANS ISOMERASE FKPA"/>
    <property type="match status" value="1"/>
</dbReference>
<protein>
    <recommendedName>
        <fullName evidence="6">Peptidyl-prolyl cis-trans isomerase</fullName>
        <ecNumber evidence="6">5.2.1.8</ecNumber>
    </recommendedName>
</protein>
<accession>A0ABW5BE52</accession>
<sequence>MKFLINMRSLLFSLLLLGLIGFGCSTPTPFGPVYDSEGNLARDAEIIADFLETAQIDSLYRIHDPNGVIIIVQEEGTGVRPNDFRLIYTNYTGRLLDGTMFDTNYEDLAKENNIWDANRLYRIFQFTLGSGEAIQGFNIGFRQLKSGSKAVLIIPSTWGYRDQERDRIPANSVLMFEVDFLGWE</sequence>
<dbReference type="PROSITE" id="PS51257">
    <property type="entry name" value="PROKAR_LIPOPROTEIN"/>
    <property type="match status" value="1"/>
</dbReference>
<dbReference type="Gene3D" id="3.10.50.40">
    <property type="match status" value="1"/>
</dbReference>
<dbReference type="InterPro" id="IPR001179">
    <property type="entry name" value="PPIase_FKBP_dom"/>
</dbReference>
<dbReference type="SUPFAM" id="SSF54534">
    <property type="entry name" value="FKBP-like"/>
    <property type="match status" value="1"/>
</dbReference>
<evidence type="ECO:0000313" key="8">
    <source>
        <dbReference type="EMBL" id="MFD2203794.1"/>
    </source>
</evidence>
<proteinExistence type="inferred from homology"/>
<evidence type="ECO:0000256" key="2">
    <source>
        <dbReference type="ARBA" id="ARBA00006577"/>
    </source>
</evidence>
<organism evidence="8 9">
    <name type="scientific">Shivajiella indica</name>
    <dbReference type="NCBI Taxonomy" id="872115"/>
    <lineage>
        <taxon>Bacteria</taxon>
        <taxon>Pseudomonadati</taxon>
        <taxon>Bacteroidota</taxon>
        <taxon>Cytophagia</taxon>
        <taxon>Cytophagales</taxon>
        <taxon>Cyclobacteriaceae</taxon>
        <taxon>Shivajiella</taxon>
    </lineage>
</organism>
<comment type="caution">
    <text evidence="8">The sequence shown here is derived from an EMBL/GenBank/DDBJ whole genome shotgun (WGS) entry which is preliminary data.</text>
</comment>
<keyword evidence="3 5" id="KW-0697">Rotamase</keyword>
<dbReference type="Proteomes" id="UP001597414">
    <property type="component" value="Unassembled WGS sequence"/>
</dbReference>
<keyword evidence="9" id="KW-1185">Reference proteome</keyword>
<comment type="similarity">
    <text evidence="2 6">Belongs to the FKBP-type PPIase family.</text>
</comment>
<evidence type="ECO:0000256" key="3">
    <source>
        <dbReference type="ARBA" id="ARBA00023110"/>
    </source>
</evidence>
<evidence type="ECO:0000256" key="6">
    <source>
        <dbReference type="RuleBase" id="RU003915"/>
    </source>
</evidence>
<dbReference type="EC" id="5.2.1.8" evidence="6"/>